<evidence type="ECO:0000259" key="12">
    <source>
        <dbReference type="PROSITE" id="PS50057"/>
    </source>
</evidence>
<dbReference type="InterPro" id="IPR051724">
    <property type="entry name" value="Actin_motor_Myosin"/>
</dbReference>
<dbReference type="Pfam" id="PF00784">
    <property type="entry name" value="MyTH4"/>
    <property type="match status" value="2"/>
</dbReference>
<dbReference type="InterPro" id="IPR000048">
    <property type="entry name" value="IQ_motif_EF-hand-BS"/>
</dbReference>
<keyword evidence="7 9" id="KW-0505">Motor protein</keyword>
<dbReference type="PANTHER" id="PTHR46049">
    <property type="entry name" value="AGAP003327-PA"/>
    <property type="match status" value="1"/>
</dbReference>
<evidence type="ECO:0000313" key="15">
    <source>
        <dbReference type="EMBL" id="TPX75647.1"/>
    </source>
</evidence>
<dbReference type="SUPFAM" id="SSF47031">
    <property type="entry name" value="Second domain of FERM"/>
    <property type="match status" value="2"/>
</dbReference>
<feature type="binding site" evidence="9">
    <location>
        <begin position="118"/>
        <end position="125"/>
    </location>
    <ligand>
        <name>ATP</name>
        <dbReference type="ChEBI" id="CHEBI:30616"/>
    </ligand>
</feature>
<dbReference type="GO" id="GO:0003774">
    <property type="term" value="F:cytoskeletal motor activity"/>
    <property type="evidence" value="ECO:0007669"/>
    <property type="project" value="UniProtKB-UniRule"/>
</dbReference>
<dbReference type="PROSITE" id="PS51456">
    <property type="entry name" value="MYOSIN_MOTOR"/>
    <property type="match status" value="1"/>
</dbReference>
<evidence type="ECO:0000256" key="3">
    <source>
        <dbReference type="ARBA" id="ARBA00022490"/>
    </source>
</evidence>
<keyword evidence="3" id="KW-0963">Cytoplasm</keyword>
<dbReference type="Gene3D" id="3.10.20.90">
    <property type="entry name" value="Phosphatidylinositol 3-kinase Catalytic Subunit, Chain A, domain 1"/>
    <property type="match status" value="2"/>
</dbReference>
<dbReference type="Gene3D" id="1.10.10.820">
    <property type="match status" value="1"/>
</dbReference>
<dbReference type="Gene3D" id="1.20.58.530">
    <property type="match status" value="1"/>
</dbReference>
<dbReference type="PROSITE" id="PS50057">
    <property type="entry name" value="FERM_3"/>
    <property type="match status" value="2"/>
</dbReference>
<dbReference type="InterPro" id="IPR014352">
    <property type="entry name" value="FERM/acyl-CoA-bd_prot_sf"/>
</dbReference>
<dbReference type="SMART" id="SM00295">
    <property type="entry name" value="B41"/>
    <property type="match status" value="2"/>
</dbReference>
<dbReference type="Gene3D" id="2.30.29.30">
    <property type="entry name" value="Pleckstrin-homology domain (PH domain)/Phosphotyrosine-binding domain (PTB)"/>
    <property type="match status" value="2"/>
</dbReference>
<dbReference type="PROSITE" id="PS51016">
    <property type="entry name" value="MYTH4"/>
    <property type="match status" value="2"/>
</dbReference>
<feature type="region of interest" description="Actin-binding" evidence="9">
    <location>
        <begin position="608"/>
        <end position="630"/>
    </location>
</feature>
<name>A0A507FKV2_9FUNG</name>
<dbReference type="InterPro" id="IPR011993">
    <property type="entry name" value="PH-like_dom_sf"/>
</dbReference>
<dbReference type="PRINTS" id="PR00193">
    <property type="entry name" value="MYOSINHEAVY"/>
</dbReference>
<gene>
    <name evidence="15" type="ORF">CcCBS67573_g03083</name>
</gene>
<dbReference type="Gene3D" id="1.25.40.530">
    <property type="entry name" value="MyTH4 domain"/>
    <property type="match status" value="2"/>
</dbReference>
<dbReference type="InterPro" id="IPR019749">
    <property type="entry name" value="Band_41_domain"/>
</dbReference>
<dbReference type="InterPro" id="IPR038185">
    <property type="entry name" value="MyTH4_dom_sf"/>
</dbReference>
<dbReference type="Gene3D" id="3.40.850.10">
    <property type="entry name" value="Kinesin motor domain"/>
    <property type="match status" value="1"/>
</dbReference>
<organism evidence="15 16">
    <name type="scientific">Chytriomyces confervae</name>
    <dbReference type="NCBI Taxonomy" id="246404"/>
    <lineage>
        <taxon>Eukaryota</taxon>
        <taxon>Fungi</taxon>
        <taxon>Fungi incertae sedis</taxon>
        <taxon>Chytridiomycota</taxon>
        <taxon>Chytridiomycota incertae sedis</taxon>
        <taxon>Chytridiomycetes</taxon>
        <taxon>Chytridiales</taxon>
        <taxon>Chytriomycetaceae</taxon>
        <taxon>Chytriomyces</taxon>
    </lineage>
</organism>
<evidence type="ECO:0000256" key="8">
    <source>
        <dbReference type="ARBA" id="ARBA00023203"/>
    </source>
</evidence>
<dbReference type="GO" id="GO:0005524">
    <property type="term" value="F:ATP binding"/>
    <property type="evidence" value="ECO:0007669"/>
    <property type="project" value="UniProtKB-UniRule"/>
</dbReference>
<dbReference type="PROSITE" id="PS50096">
    <property type="entry name" value="IQ"/>
    <property type="match status" value="3"/>
</dbReference>
<dbReference type="InterPro" id="IPR000299">
    <property type="entry name" value="FERM_domain"/>
</dbReference>
<dbReference type="SUPFAM" id="SSF52540">
    <property type="entry name" value="P-loop containing nucleoside triphosphate hydrolases"/>
    <property type="match status" value="1"/>
</dbReference>
<dbReference type="Pfam" id="PF21989">
    <property type="entry name" value="RA_2"/>
    <property type="match status" value="2"/>
</dbReference>
<evidence type="ECO:0000256" key="11">
    <source>
        <dbReference type="SAM" id="MobiDB-lite"/>
    </source>
</evidence>
<dbReference type="InterPro" id="IPR027417">
    <property type="entry name" value="P-loop_NTPase"/>
</dbReference>
<dbReference type="Pfam" id="PF00612">
    <property type="entry name" value="IQ"/>
    <property type="match status" value="2"/>
</dbReference>
<comment type="subcellular location">
    <subcellularLocation>
        <location evidence="1">Cytoplasm</location>
    </subcellularLocation>
</comment>
<dbReference type="SMART" id="SM00242">
    <property type="entry name" value="MYSc"/>
    <property type="match status" value="1"/>
</dbReference>
<proteinExistence type="inferred from homology"/>
<keyword evidence="4 9" id="KW-0547">Nucleotide-binding</keyword>
<sequence length="2112" mass="236892">MESAPSPSTVPDERGSSEKEDHASESVEDMTALPQLTELAILENLKARFVAGHIYTYTGSILVALNPYKSLDIFGHQTIAKYENKTRSQNVPHIFALSENAISSIRSEKKNQSVIISGESGSGKSESTKYILSYVTAVTSHTSSVSWIHQQILEANTVLESFGNAKTSRNNNSSRFGKFIQVQLDGKARIVGSNITSYLLEKSRVAKQAKSERNYHVFYELLKGSNEEEVKEYNLKEPEFFAYLSQSGCTEIPGVDPRTKFEGLKFSLTVLNISSEETDGILRALSAILWLGNVCFKSHMGNESVRIEERTPLTVISNLLGVNESQLEKVLCFKKLVVLSEVTLVPLKPSQANDNRDSIAKNIYANLFKVLLELINTTLQTSCESDLVQNCIGVLDIFGFEDFTINSFEQFCINFTNEKLQNFFNQFIFKLEQEEYEREGINWEKITYEDNQACLDLIESKPTGILAQLDEEVKLPKGSEDSWLLKLSKTHGKHKHFFTQKTSKNVFGVKHYAGDVIYTVDGFLEKNKDALQDELFDLISSSSYPFIASIITTKDSELPPGSTPGTPKLGNSLVSVAGSSAFQSSPRLGGGSKQPAKVTAGGAFKNQLNQLVTTLSMTTTHYVRCIKPNTSMKAFEFDDTKVLAQLRYSGMMETIRIRKSGFPIRVPFEKFNMENRFLIGDEAKNSDDLKAQAASIVATAKVPADDWQAGKTKIFLRMESYLQVQKMTENIQKKSVITIQRYVKGYQARQKYLTLKANAIIIEKYIRGYLYIVRYRRTRKAIIKIQAVARGWFARDLYRTLKQEKELKLQEEKAQKEKELRELRELEAAELERLAGEKILADLKVAQAKLHEANEEAKAQKRLSRENSAIVAIDDLLHKVENMIPDPSAAASTADTDEDDAKPVVSPAIADIPKTGTSSKKSGEKLDEIFSFIKEFNSNSHDELAALAENLTTEINQLYEKKKVLLSHEDISGNDNAESERPSEASIHAIEEGAGSMARKSIQDNPLVIHHRQSVITDISEGKMDPFSESLSLQAFGELNFSKKKPANGFQDVETLLRYSKTPLTSPITRITEEEPSYFHALECSKIMLRALDPAPKKPEDVSIAMNNILAMGLHHVDLRDEVFIQTIKQITVPLEGEPKNWYEITVNGWQLLSLCVGTFPPSKTFSKYLLAFIMRGAKTNAGTKRMLALTAEQFSKNILMFGPRKFHPTVADISSFRDGIVNKLCKIYVMDGTSFDLLISPVTTADEVVKEISKKLKLKDTPCWSLYAVTWKSDRAIRSVDYLSDILFGLQKESKKGSFLKSLKAKHPDALDESAEMKLTLRKRIFRKPLESFTNKEETEIHLLCCQADHEVNADIYPIGLREGVKLAALKAQISLGDYNAASVALPSASNILQWITPRVLGKASKENASKLVVDDYMHLSGMSQLQAKVAYLELIKTCKFYGTALFEVETLAELSFNEPIVLGVSIAGVQIIQAINRELVMIFSSDEIRDVKLEDQQISISIGRANDTATEIYDFFTERAEEVATIIRDYVGVKNLNTKERTYTESELTNLKQDVERARFVLHESEIVRIPGPETLAAERLGPGPGSSKTVRGSLIMSKAVPPAEKGRKRSSFGAFLRTDVPNAVIMDYVDADWSFSTTRIVSSILASSSEVESWALSLNAFMMEFITPPKAAGSYGIDVVRSSRSNTVSPFIPKLQKLYDQCLENPVLTNELYLQLIKMTTKFSEKMAFSCLQMWKLMSISVGVVLPSQPEILDYLKAHLRRCEAVDPKDKLSEKEKSLFAKYALKTLYQTAKSGKRVFPPSTEEIFCTSKRSPINLRFYALNRQFRALPISTSDSIESIYCSLMDKFGLGEATGFAIYQYYAKSELALFAEDKISDVLYKCERASNMSQTSDKVHFIIKKRLFDEPLSRSNTLTEDEFIRSQIMEDIKNDRFPLKPEDMVHMAALNAQIAYGDSALGAIESYQEFSTKVIPKRLLKAEIVEQVLSEHAKLAGKSSKSCHDEFMNLAKLQPLYGYTVFSVLQSYTNQLPRECWLAVGFDGIRILARRSLAIFATHPYADVINYIPAKNNILLVTENRATLGTSKYVFSTENSLAIASLIKDYIDFHLDS</sequence>
<dbReference type="EMBL" id="QEAP01000073">
    <property type="protein sequence ID" value="TPX75647.1"/>
    <property type="molecule type" value="Genomic_DNA"/>
</dbReference>
<feature type="coiled-coil region" evidence="10">
    <location>
        <begin position="802"/>
        <end position="863"/>
    </location>
</feature>
<dbReference type="GO" id="GO:0016459">
    <property type="term" value="C:myosin complex"/>
    <property type="evidence" value="ECO:0007669"/>
    <property type="project" value="UniProtKB-KW"/>
</dbReference>
<comment type="similarity">
    <text evidence="2 9">Belongs to the TRAFAC class myosin-kinesin ATPase superfamily. Myosin family.</text>
</comment>
<feature type="region of interest" description="Disordered" evidence="11">
    <location>
        <begin position="887"/>
        <end position="921"/>
    </location>
</feature>
<evidence type="ECO:0000256" key="4">
    <source>
        <dbReference type="ARBA" id="ARBA00022741"/>
    </source>
</evidence>
<evidence type="ECO:0000256" key="6">
    <source>
        <dbReference type="ARBA" id="ARBA00023123"/>
    </source>
</evidence>
<dbReference type="SMART" id="SM00015">
    <property type="entry name" value="IQ"/>
    <property type="match status" value="3"/>
</dbReference>
<evidence type="ECO:0000256" key="10">
    <source>
        <dbReference type="SAM" id="Coils"/>
    </source>
</evidence>
<dbReference type="SMART" id="SM00139">
    <property type="entry name" value="MyTH4"/>
    <property type="match status" value="1"/>
</dbReference>
<protein>
    <recommendedName>
        <fullName evidence="17">Myosin motor domain-containing protein</fullName>
    </recommendedName>
</protein>
<dbReference type="PANTHER" id="PTHR46049:SF5">
    <property type="entry name" value="PLECKSTRIN HOMOLOGY DOMAIN-CONTAINING FAMILY H MEMBER 3"/>
    <property type="match status" value="1"/>
</dbReference>
<keyword evidence="5 9" id="KW-0067">ATP-binding</keyword>
<dbReference type="InterPro" id="IPR029071">
    <property type="entry name" value="Ubiquitin-like_domsf"/>
</dbReference>
<accession>A0A507FKV2</accession>
<evidence type="ECO:0000256" key="5">
    <source>
        <dbReference type="ARBA" id="ARBA00022840"/>
    </source>
</evidence>
<dbReference type="GO" id="GO:0005737">
    <property type="term" value="C:cytoplasm"/>
    <property type="evidence" value="ECO:0007669"/>
    <property type="project" value="UniProtKB-SubCell"/>
</dbReference>
<dbReference type="InterPro" id="IPR035963">
    <property type="entry name" value="FERM_2"/>
</dbReference>
<feature type="domain" description="MyTH4" evidence="13">
    <location>
        <begin position="1638"/>
        <end position="1813"/>
    </location>
</feature>
<dbReference type="Gene3D" id="6.20.240.20">
    <property type="match status" value="1"/>
</dbReference>
<evidence type="ECO:0000259" key="13">
    <source>
        <dbReference type="PROSITE" id="PS51016"/>
    </source>
</evidence>
<keyword evidence="8 9" id="KW-0009">Actin-binding</keyword>
<dbReference type="Gene3D" id="1.20.5.190">
    <property type="match status" value="1"/>
</dbReference>
<feature type="domain" description="FERM" evidence="12">
    <location>
        <begin position="1224"/>
        <end position="1543"/>
    </location>
</feature>
<dbReference type="Pfam" id="PF00373">
    <property type="entry name" value="FERM_M"/>
    <property type="match status" value="2"/>
</dbReference>
<dbReference type="FunFam" id="1.10.10.820:FF:000001">
    <property type="entry name" value="Myosin heavy chain"/>
    <property type="match status" value="1"/>
</dbReference>
<dbReference type="OrthoDB" id="6108017at2759"/>
<dbReference type="CDD" id="cd14473">
    <property type="entry name" value="FERM_B-lobe"/>
    <property type="match status" value="2"/>
</dbReference>
<evidence type="ECO:0000256" key="2">
    <source>
        <dbReference type="ARBA" id="ARBA00008314"/>
    </source>
</evidence>
<evidence type="ECO:0000256" key="1">
    <source>
        <dbReference type="ARBA" id="ARBA00004496"/>
    </source>
</evidence>
<evidence type="ECO:0000313" key="16">
    <source>
        <dbReference type="Proteomes" id="UP000320333"/>
    </source>
</evidence>
<dbReference type="STRING" id="246404.A0A507FKV2"/>
<dbReference type="InterPro" id="IPR001609">
    <property type="entry name" value="Myosin_head_motor_dom-like"/>
</dbReference>
<feature type="domain" description="Myosin motor" evidence="14">
    <location>
        <begin position="25"/>
        <end position="729"/>
    </location>
</feature>
<evidence type="ECO:0000256" key="9">
    <source>
        <dbReference type="PROSITE-ProRule" id="PRU00782"/>
    </source>
</evidence>
<dbReference type="Gene3D" id="1.20.80.10">
    <property type="match status" value="2"/>
</dbReference>
<keyword evidence="10" id="KW-0175">Coiled coil</keyword>
<dbReference type="Gene3D" id="1.20.120.720">
    <property type="entry name" value="Myosin VI head, motor domain, U50 subdomain"/>
    <property type="match status" value="1"/>
</dbReference>
<dbReference type="Pfam" id="PF00063">
    <property type="entry name" value="Myosin_head"/>
    <property type="match status" value="1"/>
</dbReference>
<evidence type="ECO:0008006" key="17">
    <source>
        <dbReference type="Google" id="ProtNLM"/>
    </source>
</evidence>
<feature type="domain" description="MyTH4" evidence="13">
    <location>
        <begin position="1059"/>
        <end position="1218"/>
    </location>
</feature>
<dbReference type="InterPro" id="IPR036961">
    <property type="entry name" value="Kinesin_motor_dom_sf"/>
</dbReference>
<dbReference type="SUPFAM" id="SSF50729">
    <property type="entry name" value="PH domain-like"/>
    <property type="match status" value="1"/>
</dbReference>
<feature type="domain" description="FERM" evidence="12">
    <location>
        <begin position="1818"/>
        <end position="2112"/>
    </location>
</feature>
<dbReference type="InterPro" id="IPR000857">
    <property type="entry name" value="MyTH4_dom"/>
</dbReference>
<dbReference type="InterPro" id="IPR019748">
    <property type="entry name" value="FERM_central"/>
</dbReference>
<dbReference type="GO" id="GO:0003779">
    <property type="term" value="F:actin binding"/>
    <property type="evidence" value="ECO:0007669"/>
    <property type="project" value="UniProtKB-KW"/>
</dbReference>
<evidence type="ECO:0000259" key="14">
    <source>
        <dbReference type="PROSITE" id="PS51456"/>
    </source>
</evidence>
<reference evidence="15 16" key="1">
    <citation type="journal article" date="2019" name="Sci. Rep.">
        <title>Comparative genomics of chytrid fungi reveal insights into the obligate biotrophic and pathogenic lifestyle of Synchytrium endobioticum.</title>
        <authorList>
            <person name="van de Vossenberg B.T.L.H."/>
            <person name="Warris S."/>
            <person name="Nguyen H.D.T."/>
            <person name="van Gent-Pelzer M.P.E."/>
            <person name="Joly D.L."/>
            <person name="van de Geest H.C."/>
            <person name="Bonants P.J.M."/>
            <person name="Smith D.S."/>
            <person name="Levesque C.A."/>
            <person name="van der Lee T.A.J."/>
        </authorList>
    </citation>
    <scope>NUCLEOTIDE SEQUENCE [LARGE SCALE GENOMIC DNA]</scope>
    <source>
        <strain evidence="15 16">CBS 675.73</strain>
    </source>
</reference>
<comment type="caution">
    <text evidence="15">The sequence shown here is derived from an EMBL/GenBank/DDBJ whole genome shotgun (WGS) entry which is preliminary data.</text>
</comment>
<dbReference type="Proteomes" id="UP000320333">
    <property type="component" value="Unassembled WGS sequence"/>
</dbReference>
<keyword evidence="16" id="KW-1185">Reference proteome</keyword>
<evidence type="ECO:0000256" key="7">
    <source>
        <dbReference type="ARBA" id="ARBA00023175"/>
    </source>
</evidence>
<dbReference type="SUPFAM" id="SSF54236">
    <property type="entry name" value="Ubiquitin-like"/>
    <property type="match status" value="2"/>
</dbReference>
<keyword evidence="6 9" id="KW-0518">Myosin</keyword>
<feature type="compositionally biased region" description="Basic and acidic residues" evidence="11">
    <location>
        <begin position="11"/>
        <end position="25"/>
    </location>
</feature>
<dbReference type="InterPro" id="IPR002404">
    <property type="entry name" value="IRS_PTB"/>
</dbReference>
<dbReference type="Pfam" id="PF02174">
    <property type="entry name" value="IRS"/>
    <property type="match status" value="1"/>
</dbReference>
<feature type="region of interest" description="Disordered" evidence="11">
    <location>
        <begin position="1"/>
        <end position="30"/>
    </location>
</feature>